<evidence type="ECO:0000313" key="3">
    <source>
        <dbReference type="Proteomes" id="UP000256964"/>
    </source>
</evidence>
<dbReference type="EMBL" id="KZ857429">
    <property type="protein sequence ID" value="RDX46209.1"/>
    <property type="molecule type" value="Genomic_DNA"/>
</dbReference>
<dbReference type="Proteomes" id="UP000256964">
    <property type="component" value="Unassembled WGS sequence"/>
</dbReference>
<gene>
    <name evidence="2" type="ORF">OH76DRAFT_1457272</name>
</gene>
<organism evidence="2 3">
    <name type="scientific">Lentinus brumalis</name>
    <dbReference type="NCBI Taxonomy" id="2498619"/>
    <lineage>
        <taxon>Eukaryota</taxon>
        <taxon>Fungi</taxon>
        <taxon>Dikarya</taxon>
        <taxon>Basidiomycota</taxon>
        <taxon>Agaricomycotina</taxon>
        <taxon>Agaricomycetes</taxon>
        <taxon>Polyporales</taxon>
        <taxon>Polyporaceae</taxon>
        <taxon>Lentinus</taxon>
    </lineage>
</organism>
<protein>
    <submittedName>
        <fullName evidence="2">Uncharacterized protein</fullName>
    </submittedName>
</protein>
<feature type="compositionally biased region" description="Basic residues" evidence="1">
    <location>
        <begin position="375"/>
        <end position="384"/>
    </location>
</feature>
<proteinExistence type="predicted"/>
<feature type="region of interest" description="Disordered" evidence="1">
    <location>
        <begin position="348"/>
        <end position="391"/>
    </location>
</feature>
<reference evidence="2 3" key="1">
    <citation type="journal article" date="2018" name="Biotechnol. Biofuels">
        <title>Integrative visual omics of the white-rot fungus Polyporus brumalis exposes the biotechnological potential of its oxidative enzymes for delignifying raw plant biomass.</title>
        <authorList>
            <person name="Miyauchi S."/>
            <person name="Rancon A."/>
            <person name="Drula E."/>
            <person name="Hage H."/>
            <person name="Chaduli D."/>
            <person name="Favel A."/>
            <person name="Grisel S."/>
            <person name="Henrissat B."/>
            <person name="Herpoel-Gimbert I."/>
            <person name="Ruiz-Duenas F.J."/>
            <person name="Chevret D."/>
            <person name="Hainaut M."/>
            <person name="Lin J."/>
            <person name="Wang M."/>
            <person name="Pangilinan J."/>
            <person name="Lipzen A."/>
            <person name="Lesage-Meessen L."/>
            <person name="Navarro D."/>
            <person name="Riley R."/>
            <person name="Grigoriev I.V."/>
            <person name="Zhou S."/>
            <person name="Raouche S."/>
            <person name="Rosso M.N."/>
        </authorList>
    </citation>
    <scope>NUCLEOTIDE SEQUENCE [LARGE SCALE GENOMIC DNA]</scope>
    <source>
        <strain evidence="2 3">BRFM 1820</strain>
    </source>
</reference>
<dbReference type="AlphaFoldDB" id="A0A371D156"/>
<accession>A0A371D156</accession>
<dbReference type="OrthoDB" id="2756194at2759"/>
<keyword evidence="3" id="KW-1185">Reference proteome</keyword>
<evidence type="ECO:0000256" key="1">
    <source>
        <dbReference type="SAM" id="MobiDB-lite"/>
    </source>
</evidence>
<evidence type="ECO:0000313" key="2">
    <source>
        <dbReference type="EMBL" id="RDX46209.1"/>
    </source>
</evidence>
<name>A0A371D156_9APHY</name>
<sequence>MESQPSREGQAAALARLALKNLRFKRRVAPAQQTPIVCKPHEAKVASHGIFDRMVITSPNMEYIPPYPVESMVIETYTDGLWGTHEYSRTPQRLAPGMWHIACIPKAASPPELPEVLWMSLSSRVDWKEDVSIGFSGLGFIQEDTRELLDTAAGHAIRRFEEMTCDENVRKYGQMLVMILRQVLDRMRHLPASATVSIAVAAHVQRICLELAGLKTFVEIVAPRKSSSLDYSMEVLPVVGTFVAEGSEAMNTTRVGLPTWFLQPLTADLPVWAVVETCALPSCISRQRMDPPILQHAHCLVGVGNLTGNWQESMLLTVSKHIAGTHLASLSLAEVPVVPDIEPEAKRPRLEQSHRATHLHMSAADPVVSQPGAKRSNRPRKRGKGSGAAPIVTNPQVANIAKAPAARTREPPHPSKCYVPSPFFHLPCAWENALRSVGTLPRAASSALYFYPPPFLLDTVSSVAVLPSDCPHPEHARTDEKVHQYLHNLVRIRRFLRARLFDPSLSHEPLAILEWRAALWGDYAIRSIPPAKSGSPSDFRRAQRRQGDRNGVRRLFSRVAQLRSYSAEDSVQWGEETFDLARVATDCSLRRRLLWESHEINFRAEVMALDTLLVHKPAWLEIHRWEREALVSGIWGPPTSAVTVIPPEDDRAPAFGWAGSEAHVEVSELALRTLRTFVRVLARWPDCPEPVVHAGRTDLDLVDFSGIQAQAVEFYVRTFVKHYSRLPVPPIAYIL</sequence>